<evidence type="ECO:0000313" key="2">
    <source>
        <dbReference type="Proteomes" id="UP001163321"/>
    </source>
</evidence>
<dbReference type="Proteomes" id="UP001163321">
    <property type="component" value="Chromosome 1"/>
</dbReference>
<name>A0ACC0WTR5_9STRA</name>
<dbReference type="EMBL" id="CM047580">
    <property type="protein sequence ID" value="KAI9922162.1"/>
    <property type="molecule type" value="Genomic_DNA"/>
</dbReference>
<sequence length="368" mass="41572">MPIDIVAITEQDVSEQVAEQFSGLYYAADLCAMVAEALYECLLCALVPAPNLDEPVDSTRNDFSRDLCGALAYCCLMSTRLEHGHAITALAFIMSITSGISSYVIAVSFPSSVADTACPHIFGLPEFYIAFFLALLLCFGRNILWKAYKREMKPEYYHILQEYQNVENRILKEPTGHHLICATFQSSRAANITNHRPSEADLKVYTGFAFSTQVLEVRFLNPLREFALPVSQVANATSRVLPPNGTPLAVRIVKAHCVMKLRMTRDPLKTRSWSFPLRTSRRFQVFTGWGYLRPGLLLITDPPRFTDAAMTDDAGPFDLDHWVVDPGLGGFDQWQYATRFKDFTCAQHQLQQKHRIAHVKATYTRQWS</sequence>
<keyword evidence="2" id="KW-1185">Reference proteome</keyword>
<accession>A0ACC0WTR5</accession>
<protein>
    <submittedName>
        <fullName evidence="1">Uncharacterized protein</fullName>
    </submittedName>
</protein>
<evidence type="ECO:0000313" key="1">
    <source>
        <dbReference type="EMBL" id="KAI9922162.1"/>
    </source>
</evidence>
<reference evidence="1 2" key="1">
    <citation type="journal article" date="2022" name="bioRxiv">
        <title>The genome of the oomycete Peronosclerospora sorghi, a cosmopolitan pathogen of maize and sorghum, is inflated with dispersed pseudogenes.</title>
        <authorList>
            <person name="Fletcher K."/>
            <person name="Martin F."/>
            <person name="Isakeit T."/>
            <person name="Cavanaugh K."/>
            <person name="Magill C."/>
            <person name="Michelmore R."/>
        </authorList>
    </citation>
    <scope>NUCLEOTIDE SEQUENCE [LARGE SCALE GENOMIC DNA]</scope>
    <source>
        <strain evidence="1">P6</strain>
    </source>
</reference>
<gene>
    <name evidence="1" type="ORF">PsorP6_001008</name>
</gene>
<proteinExistence type="predicted"/>
<comment type="caution">
    <text evidence="1">The sequence shown here is derived from an EMBL/GenBank/DDBJ whole genome shotgun (WGS) entry which is preliminary data.</text>
</comment>
<organism evidence="1 2">
    <name type="scientific">Peronosclerospora sorghi</name>
    <dbReference type="NCBI Taxonomy" id="230839"/>
    <lineage>
        <taxon>Eukaryota</taxon>
        <taxon>Sar</taxon>
        <taxon>Stramenopiles</taxon>
        <taxon>Oomycota</taxon>
        <taxon>Peronosporomycetes</taxon>
        <taxon>Peronosporales</taxon>
        <taxon>Peronosporaceae</taxon>
        <taxon>Peronosclerospora</taxon>
    </lineage>
</organism>